<comment type="caution">
    <text evidence="2">The sequence shown here is derived from an EMBL/GenBank/DDBJ whole genome shotgun (WGS) entry which is preliminary data.</text>
</comment>
<dbReference type="AlphaFoldDB" id="A0A561SQJ1"/>
<dbReference type="RefSeq" id="WP_147256360.1">
    <property type="nucleotide sequence ID" value="NZ_VIWU01000001.1"/>
</dbReference>
<proteinExistence type="predicted"/>
<feature type="signal peptide" evidence="1">
    <location>
        <begin position="1"/>
        <end position="25"/>
    </location>
</feature>
<reference evidence="2 3" key="1">
    <citation type="submission" date="2019-06" db="EMBL/GenBank/DDBJ databases">
        <title>Sequencing the genomes of 1000 actinobacteria strains.</title>
        <authorList>
            <person name="Klenk H.-P."/>
        </authorList>
    </citation>
    <scope>NUCLEOTIDE SEQUENCE [LARGE SCALE GENOMIC DNA]</scope>
    <source>
        <strain evidence="2 3">DSM 45671</strain>
    </source>
</reference>
<protein>
    <submittedName>
        <fullName evidence="2">Uncharacterized protein</fullName>
    </submittedName>
</protein>
<dbReference type="Proteomes" id="UP000321261">
    <property type="component" value="Unassembled WGS sequence"/>
</dbReference>
<evidence type="ECO:0000313" key="2">
    <source>
        <dbReference type="EMBL" id="TWF77125.1"/>
    </source>
</evidence>
<organism evidence="2 3">
    <name type="scientific">Pseudonocardia hierapolitana</name>
    <dbReference type="NCBI Taxonomy" id="1128676"/>
    <lineage>
        <taxon>Bacteria</taxon>
        <taxon>Bacillati</taxon>
        <taxon>Actinomycetota</taxon>
        <taxon>Actinomycetes</taxon>
        <taxon>Pseudonocardiales</taxon>
        <taxon>Pseudonocardiaceae</taxon>
        <taxon>Pseudonocardia</taxon>
    </lineage>
</organism>
<evidence type="ECO:0000256" key="1">
    <source>
        <dbReference type="SAM" id="SignalP"/>
    </source>
</evidence>
<gene>
    <name evidence="2" type="ORF">FHX44_113030</name>
</gene>
<sequence length="74" mass="7953">MSKVFLAAVAAVPLGLLLAAGPASAAQPAVPAMYVDGYKTKQDCQKAREWHLSQGRHPGPCVKESWYGSWGFSY</sequence>
<feature type="chain" id="PRO_5021764291" evidence="1">
    <location>
        <begin position="26"/>
        <end position="74"/>
    </location>
</feature>
<dbReference type="EMBL" id="VIWU01000001">
    <property type="protein sequence ID" value="TWF77125.1"/>
    <property type="molecule type" value="Genomic_DNA"/>
</dbReference>
<dbReference type="OrthoDB" id="9935034at2"/>
<name>A0A561SQJ1_9PSEU</name>
<evidence type="ECO:0000313" key="3">
    <source>
        <dbReference type="Proteomes" id="UP000321261"/>
    </source>
</evidence>
<keyword evidence="3" id="KW-1185">Reference proteome</keyword>
<accession>A0A561SQJ1</accession>
<keyword evidence="1" id="KW-0732">Signal</keyword>